<dbReference type="GO" id="GO:0043937">
    <property type="term" value="P:regulation of sporulation"/>
    <property type="evidence" value="ECO:0007669"/>
    <property type="project" value="InterPro"/>
</dbReference>
<dbReference type="SUPFAM" id="SSF140500">
    <property type="entry name" value="BAS1536-like"/>
    <property type="match status" value="1"/>
</dbReference>
<evidence type="ECO:0000313" key="1">
    <source>
        <dbReference type="EMBL" id="RQW76106.1"/>
    </source>
</evidence>
<organism evidence="1 2">
    <name type="scientific">Lysinibacillus composti</name>
    <dbReference type="NCBI Taxonomy" id="720633"/>
    <lineage>
        <taxon>Bacteria</taxon>
        <taxon>Bacillati</taxon>
        <taxon>Bacillota</taxon>
        <taxon>Bacilli</taxon>
        <taxon>Bacillales</taxon>
        <taxon>Bacillaceae</taxon>
        <taxon>Lysinibacillus</taxon>
    </lineage>
</organism>
<sequence length="54" mass="6346">MKSFLYKRILKMIIEIKRKSMIRKANDLGYTHPDVVTCSQELDTLLNIYSRQAA</sequence>
<dbReference type="GO" id="GO:0046983">
    <property type="term" value="F:protein dimerization activity"/>
    <property type="evidence" value="ECO:0007669"/>
    <property type="project" value="InterPro"/>
</dbReference>
<dbReference type="Pfam" id="PF09388">
    <property type="entry name" value="SpoOE-like"/>
    <property type="match status" value="1"/>
</dbReference>
<proteinExistence type="predicted"/>
<dbReference type="RefSeq" id="WP_124761613.1">
    <property type="nucleotide sequence ID" value="NZ_JAFBDY010000001.1"/>
</dbReference>
<dbReference type="InterPro" id="IPR036638">
    <property type="entry name" value="HLH_DNA-bd_sf"/>
</dbReference>
<dbReference type="InterPro" id="IPR037208">
    <property type="entry name" value="Spo0E-like_sf"/>
</dbReference>
<dbReference type="Proteomes" id="UP000274033">
    <property type="component" value="Unassembled WGS sequence"/>
</dbReference>
<name>A0A3N9UW72_9BACI</name>
<gene>
    <name evidence="1" type="ORF">EBB45_00705</name>
</gene>
<dbReference type="Gene3D" id="4.10.280.10">
    <property type="entry name" value="Helix-loop-helix DNA-binding domain"/>
    <property type="match status" value="1"/>
</dbReference>
<comment type="caution">
    <text evidence="1">The sequence shown here is derived from an EMBL/GenBank/DDBJ whole genome shotgun (WGS) entry which is preliminary data.</text>
</comment>
<accession>A0A3N9UW72</accession>
<protein>
    <submittedName>
        <fullName evidence="1">Aspartyl-phosphate phosphatase Spo0E family protein</fullName>
    </submittedName>
</protein>
<dbReference type="AlphaFoldDB" id="A0A3N9UW72"/>
<dbReference type="EMBL" id="RRCT01000001">
    <property type="protein sequence ID" value="RQW76106.1"/>
    <property type="molecule type" value="Genomic_DNA"/>
</dbReference>
<reference evidence="1 2" key="1">
    <citation type="journal article" date="2013" name="J. Microbiol.">
        <title>Lysinibacillus chungkukjangi sp. nov., isolated from Chungkukjang, Korean fermented soybean food.</title>
        <authorList>
            <person name="Kim S.J."/>
            <person name="Jang Y.H."/>
            <person name="Hamada M."/>
            <person name="Ahn J.H."/>
            <person name="Weon H.Y."/>
            <person name="Suzuki K."/>
            <person name="Whang K.S."/>
            <person name="Kwon S.W."/>
        </authorList>
    </citation>
    <scope>NUCLEOTIDE SEQUENCE [LARGE SCALE GENOMIC DNA]</scope>
    <source>
        <strain evidence="1 2">MCCC 1A12701</strain>
    </source>
</reference>
<dbReference type="OrthoDB" id="2973153at2"/>
<evidence type="ECO:0000313" key="2">
    <source>
        <dbReference type="Proteomes" id="UP000274033"/>
    </source>
</evidence>
<keyword evidence="2" id="KW-1185">Reference proteome</keyword>
<dbReference type="InterPro" id="IPR018540">
    <property type="entry name" value="Spo0E-like"/>
</dbReference>